<reference evidence="2" key="1">
    <citation type="journal article" date="2023" name="Mol. Phylogenet. Evol.">
        <title>Genome-scale phylogeny and comparative genomics of the fungal order Sordariales.</title>
        <authorList>
            <person name="Hensen N."/>
            <person name="Bonometti L."/>
            <person name="Westerberg I."/>
            <person name="Brannstrom I.O."/>
            <person name="Guillou S."/>
            <person name="Cros-Aarteil S."/>
            <person name="Calhoun S."/>
            <person name="Haridas S."/>
            <person name="Kuo A."/>
            <person name="Mondo S."/>
            <person name="Pangilinan J."/>
            <person name="Riley R."/>
            <person name="LaButti K."/>
            <person name="Andreopoulos B."/>
            <person name="Lipzen A."/>
            <person name="Chen C."/>
            <person name="Yan M."/>
            <person name="Daum C."/>
            <person name="Ng V."/>
            <person name="Clum A."/>
            <person name="Steindorff A."/>
            <person name="Ohm R.A."/>
            <person name="Martin F."/>
            <person name="Silar P."/>
            <person name="Natvig D.O."/>
            <person name="Lalanne C."/>
            <person name="Gautier V."/>
            <person name="Ament-Velasquez S.L."/>
            <person name="Kruys A."/>
            <person name="Hutchinson M.I."/>
            <person name="Powell A.J."/>
            <person name="Barry K."/>
            <person name="Miller A.N."/>
            <person name="Grigoriev I.V."/>
            <person name="Debuchy R."/>
            <person name="Gladieux P."/>
            <person name="Hiltunen Thoren M."/>
            <person name="Johannesson H."/>
        </authorList>
    </citation>
    <scope>NUCLEOTIDE SEQUENCE</scope>
    <source>
        <strain evidence="2">CBS 141.50</strain>
    </source>
</reference>
<keyword evidence="1" id="KW-0732">Signal</keyword>
<accession>A0AAN6ZQ19</accession>
<dbReference type="GeneID" id="87816237"/>
<proteinExistence type="predicted"/>
<feature type="signal peptide" evidence="1">
    <location>
        <begin position="1"/>
        <end position="20"/>
    </location>
</feature>
<dbReference type="Proteomes" id="UP001302676">
    <property type="component" value="Unassembled WGS sequence"/>
</dbReference>
<feature type="chain" id="PRO_5043036109" evidence="1">
    <location>
        <begin position="21"/>
        <end position="87"/>
    </location>
</feature>
<evidence type="ECO:0000256" key="1">
    <source>
        <dbReference type="SAM" id="SignalP"/>
    </source>
</evidence>
<protein>
    <submittedName>
        <fullName evidence="2">Uncharacterized protein</fullName>
    </submittedName>
</protein>
<reference evidence="2" key="2">
    <citation type="submission" date="2023-05" db="EMBL/GenBank/DDBJ databases">
        <authorList>
            <consortium name="Lawrence Berkeley National Laboratory"/>
            <person name="Steindorff A."/>
            <person name="Hensen N."/>
            <person name="Bonometti L."/>
            <person name="Westerberg I."/>
            <person name="Brannstrom I.O."/>
            <person name="Guillou S."/>
            <person name="Cros-Aarteil S."/>
            <person name="Calhoun S."/>
            <person name="Haridas S."/>
            <person name="Kuo A."/>
            <person name="Mondo S."/>
            <person name="Pangilinan J."/>
            <person name="Riley R."/>
            <person name="Labutti K."/>
            <person name="Andreopoulos B."/>
            <person name="Lipzen A."/>
            <person name="Chen C."/>
            <person name="Yanf M."/>
            <person name="Daum C."/>
            <person name="Ng V."/>
            <person name="Clum A."/>
            <person name="Ohm R."/>
            <person name="Martin F."/>
            <person name="Silar P."/>
            <person name="Natvig D."/>
            <person name="Lalanne C."/>
            <person name="Gautier V."/>
            <person name="Ament-Velasquez S.L."/>
            <person name="Kruys A."/>
            <person name="Hutchinson M.I."/>
            <person name="Powell A.J."/>
            <person name="Barry K."/>
            <person name="Miller A.N."/>
            <person name="Grigoriev I.V."/>
            <person name="Debuchy R."/>
            <person name="Gladieux P."/>
            <person name="Thoren M.H."/>
            <person name="Johannesson H."/>
        </authorList>
    </citation>
    <scope>NUCLEOTIDE SEQUENCE</scope>
    <source>
        <strain evidence="2">CBS 141.50</strain>
    </source>
</reference>
<sequence length="87" mass="9177">MKTTIFTTLTTLAIATLATAAPGEASIQATKKWQAADGCQTDWAGHCNAQCVGEAEQKGYKCKNIDSDITGSGCVVGWSTCECTCFY</sequence>
<evidence type="ECO:0000313" key="3">
    <source>
        <dbReference type="Proteomes" id="UP001302676"/>
    </source>
</evidence>
<dbReference type="RefSeq" id="XP_062640048.1">
    <property type="nucleotide sequence ID" value="XM_062779624.1"/>
</dbReference>
<name>A0AAN6ZQ19_9PEZI</name>
<keyword evidence="3" id="KW-1185">Reference proteome</keyword>
<dbReference type="EMBL" id="MU853560">
    <property type="protein sequence ID" value="KAK4146677.1"/>
    <property type="molecule type" value="Genomic_DNA"/>
</dbReference>
<evidence type="ECO:0000313" key="2">
    <source>
        <dbReference type="EMBL" id="KAK4146677.1"/>
    </source>
</evidence>
<comment type="caution">
    <text evidence="2">The sequence shown here is derived from an EMBL/GenBank/DDBJ whole genome shotgun (WGS) entry which is preliminary data.</text>
</comment>
<gene>
    <name evidence="2" type="ORF">C8A04DRAFT_25603</name>
</gene>
<organism evidence="2 3">
    <name type="scientific">Dichotomopilus funicola</name>
    <dbReference type="NCBI Taxonomy" id="1934379"/>
    <lineage>
        <taxon>Eukaryota</taxon>
        <taxon>Fungi</taxon>
        <taxon>Dikarya</taxon>
        <taxon>Ascomycota</taxon>
        <taxon>Pezizomycotina</taxon>
        <taxon>Sordariomycetes</taxon>
        <taxon>Sordariomycetidae</taxon>
        <taxon>Sordariales</taxon>
        <taxon>Chaetomiaceae</taxon>
        <taxon>Dichotomopilus</taxon>
    </lineage>
</organism>
<dbReference type="AlphaFoldDB" id="A0AAN6ZQ19"/>